<dbReference type="Proteomes" id="UP001333110">
    <property type="component" value="Unassembled WGS sequence"/>
</dbReference>
<keyword evidence="2" id="KW-1185">Reference proteome</keyword>
<proteinExistence type="predicted"/>
<dbReference type="AlphaFoldDB" id="A0AAN7S905"/>
<accession>A0AAN7S905</accession>
<protein>
    <submittedName>
        <fullName evidence="1">Uncharacterized protein</fullName>
    </submittedName>
</protein>
<gene>
    <name evidence="1" type="ORF">QYF61_017523</name>
</gene>
<comment type="caution">
    <text evidence="1">The sequence shown here is derived from an EMBL/GenBank/DDBJ whole genome shotgun (WGS) entry which is preliminary data.</text>
</comment>
<evidence type="ECO:0000313" key="2">
    <source>
        <dbReference type="Proteomes" id="UP001333110"/>
    </source>
</evidence>
<dbReference type="EMBL" id="JAUNZN010000001">
    <property type="protein sequence ID" value="KAK4831392.1"/>
    <property type="molecule type" value="Genomic_DNA"/>
</dbReference>
<reference evidence="1 2" key="1">
    <citation type="journal article" date="2023" name="J. Hered.">
        <title>Chromosome-level genome of the wood stork (Mycteria americana) provides insight into avian chromosome evolution.</title>
        <authorList>
            <person name="Flamio R. Jr."/>
            <person name="Ramstad K.M."/>
        </authorList>
    </citation>
    <scope>NUCLEOTIDE SEQUENCE [LARGE SCALE GENOMIC DNA]</scope>
    <source>
        <strain evidence="1">JAX WOST 10</strain>
    </source>
</reference>
<organism evidence="1 2">
    <name type="scientific">Mycteria americana</name>
    <name type="common">Wood stork</name>
    <dbReference type="NCBI Taxonomy" id="33587"/>
    <lineage>
        <taxon>Eukaryota</taxon>
        <taxon>Metazoa</taxon>
        <taxon>Chordata</taxon>
        <taxon>Craniata</taxon>
        <taxon>Vertebrata</taxon>
        <taxon>Euteleostomi</taxon>
        <taxon>Archelosauria</taxon>
        <taxon>Archosauria</taxon>
        <taxon>Dinosauria</taxon>
        <taxon>Saurischia</taxon>
        <taxon>Theropoda</taxon>
        <taxon>Coelurosauria</taxon>
        <taxon>Aves</taxon>
        <taxon>Neognathae</taxon>
        <taxon>Neoaves</taxon>
        <taxon>Aequornithes</taxon>
        <taxon>Ciconiiformes</taxon>
        <taxon>Ciconiidae</taxon>
        <taxon>Mycteria</taxon>
    </lineage>
</organism>
<name>A0AAN7S905_MYCAM</name>
<sequence>MIDKLIKGIQGYRRSLPNPLSRKTYKSMQRKSRLEISIIRRPEKQGKTDGSRKNFFMERIVKHWNRLPREVVESPSLKVFKRPVDVVLRDMV</sequence>
<evidence type="ECO:0000313" key="1">
    <source>
        <dbReference type="EMBL" id="KAK4831392.1"/>
    </source>
</evidence>